<evidence type="ECO:0000313" key="1">
    <source>
        <dbReference type="EMBL" id="MBC2602778.1"/>
    </source>
</evidence>
<gene>
    <name evidence="1" type="ORF">H5P30_13420</name>
</gene>
<organism evidence="1 2">
    <name type="scientific">Puniceicoccus vermicola</name>
    <dbReference type="NCBI Taxonomy" id="388746"/>
    <lineage>
        <taxon>Bacteria</taxon>
        <taxon>Pseudomonadati</taxon>
        <taxon>Verrucomicrobiota</taxon>
        <taxon>Opitutia</taxon>
        <taxon>Puniceicoccales</taxon>
        <taxon>Puniceicoccaceae</taxon>
        <taxon>Puniceicoccus</taxon>
    </lineage>
</organism>
<protein>
    <submittedName>
        <fullName evidence="1">Uncharacterized protein</fullName>
    </submittedName>
</protein>
<dbReference type="Proteomes" id="UP000525652">
    <property type="component" value="Unassembled WGS sequence"/>
</dbReference>
<comment type="caution">
    <text evidence="1">The sequence shown here is derived from an EMBL/GenBank/DDBJ whole genome shotgun (WGS) entry which is preliminary data.</text>
</comment>
<proteinExistence type="predicted"/>
<evidence type="ECO:0000313" key="2">
    <source>
        <dbReference type="Proteomes" id="UP000525652"/>
    </source>
</evidence>
<dbReference type="EMBL" id="JACHVA010000101">
    <property type="protein sequence ID" value="MBC2602778.1"/>
    <property type="molecule type" value="Genomic_DNA"/>
</dbReference>
<keyword evidence="2" id="KW-1185">Reference proteome</keyword>
<accession>A0A7X1E585</accession>
<reference evidence="1 2" key="1">
    <citation type="submission" date="2020-07" db="EMBL/GenBank/DDBJ databases">
        <authorList>
            <person name="Feng X."/>
        </authorList>
    </citation>
    <scope>NUCLEOTIDE SEQUENCE [LARGE SCALE GENOMIC DNA]</scope>
    <source>
        <strain evidence="1 2">JCM14086</strain>
    </source>
</reference>
<name>A0A7X1E585_9BACT</name>
<dbReference type="RefSeq" id="WP_354586842.1">
    <property type="nucleotide sequence ID" value="NZ_JBEPNX010000001.1"/>
</dbReference>
<dbReference type="AlphaFoldDB" id="A0A7X1E585"/>
<sequence>MPNWCIPRKRHPASQSPPLDGCEVEITVDGKVTTKKRMDGYCTYQRLSRLGVGYNLSDTVHEVSIRVLDTQLDKREILFERNRDDFDKHPEKYTPHVWHAGAIFIVGEMID</sequence>